<evidence type="ECO:0000259" key="2">
    <source>
        <dbReference type="Pfam" id="PF12697"/>
    </source>
</evidence>
<dbReference type="PANTHER" id="PTHR43798">
    <property type="entry name" value="MONOACYLGLYCEROL LIPASE"/>
    <property type="match status" value="1"/>
</dbReference>
<dbReference type="InterPro" id="IPR000639">
    <property type="entry name" value="Epox_hydrolase-like"/>
</dbReference>
<evidence type="ECO:0000313" key="3">
    <source>
        <dbReference type="EMBL" id="MFH6768792.1"/>
    </source>
</evidence>
<dbReference type="EMBL" id="JBAWKC010000002">
    <property type="protein sequence ID" value="MFH6768792.1"/>
    <property type="molecule type" value="Genomic_DNA"/>
</dbReference>
<gene>
    <name evidence="3" type="ORF">V8G56_08600</name>
</gene>
<name>A0ABW7MUG7_9FLAO</name>
<keyword evidence="4" id="KW-1185">Reference proteome</keyword>
<dbReference type="RefSeq" id="WP_395438040.1">
    <property type="nucleotide sequence ID" value="NZ_JBAWKC010000002.1"/>
</dbReference>
<feature type="domain" description="AB hydrolase-1" evidence="2">
    <location>
        <begin position="47"/>
        <end position="295"/>
    </location>
</feature>
<dbReference type="GO" id="GO:0016787">
    <property type="term" value="F:hydrolase activity"/>
    <property type="evidence" value="ECO:0007669"/>
    <property type="project" value="UniProtKB-KW"/>
</dbReference>
<dbReference type="InterPro" id="IPR050266">
    <property type="entry name" value="AB_hydrolase_sf"/>
</dbReference>
<dbReference type="InterPro" id="IPR000073">
    <property type="entry name" value="AB_hydrolase_1"/>
</dbReference>
<evidence type="ECO:0000256" key="1">
    <source>
        <dbReference type="SAM" id="Phobius"/>
    </source>
</evidence>
<reference evidence="3 4" key="1">
    <citation type="submission" date="2024-02" db="EMBL/GenBank/DDBJ databases">
        <title>A Gaetbulibacter species isolated from tidal flats and genomic insights of their niches.</title>
        <authorList>
            <person name="Ye Y."/>
        </authorList>
    </citation>
    <scope>NUCLEOTIDE SEQUENCE [LARGE SCALE GENOMIC DNA]</scope>
    <source>
        <strain evidence="3 4">KEM-8</strain>
    </source>
</reference>
<dbReference type="Proteomes" id="UP001610104">
    <property type="component" value="Unassembled WGS sequence"/>
</dbReference>
<protein>
    <submittedName>
        <fullName evidence="3">Alpha/beta hydrolase</fullName>
    </submittedName>
</protein>
<dbReference type="SUPFAM" id="SSF53474">
    <property type="entry name" value="alpha/beta-Hydrolases"/>
    <property type="match status" value="1"/>
</dbReference>
<dbReference type="InterPro" id="IPR029058">
    <property type="entry name" value="AB_hydrolase_fold"/>
</dbReference>
<feature type="transmembrane region" description="Helical" evidence="1">
    <location>
        <begin position="140"/>
        <end position="161"/>
    </location>
</feature>
<sequence length="303" mass="34164">MNTTEEFKRTRKILFDKEGIQPQSKIVTTNGPVKNVHYLEIGSGKPLILIHGGGSHSSEWFNIIKPLSTKYHLYVVDRPGCGLTDSFDYTEVDFRKSAVEFVESFMNALGLDKASFIGQSMGGYFSICFAMQYPERVEKLLLIGAPAGVNLWIPLVLRLLGTKGLNRFLVKSVAKPSIKNVKNVHKQILVADVEKLSEDYLKHCYYGQLIPGNEKGFLTLLENVLTLAGWKKDLYLGDKLHHLKIPVRFIWGDKDAFEKPETGRSKTEVIQDCKFEVVENAGHCPWLDQPEVCASLISKMLED</sequence>
<keyword evidence="1" id="KW-0812">Transmembrane</keyword>
<evidence type="ECO:0000313" key="4">
    <source>
        <dbReference type="Proteomes" id="UP001610104"/>
    </source>
</evidence>
<proteinExistence type="predicted"/>
<dbReference type="PRINTS" id="PR00111">
    <property type="entry name" value="ABHYDROLASE"/>
</dbReference>
<organism evidence="3 4">
    <name type="scientific">Gaetbulibacter aquiaggeris</name>
    <dbReference type="NCBI Taxonomy" id="1735373"/>
    <lineage>
        <taxon>Bacteria</taxon>
        <taxon>Pseudomonadati</taxon>
        <taxon>Bacteroidota</taxon>
        <taxon>Flavobacteriia</taxon>
        <taxon>Flavobacteriales</taxon>
        <taxon>Flavobacteriaceae</taxon>
        <taxon>Gaetbulibacter</taxon>
    </lineage>
</organism>
<accession>A0ABW7MUG7</accession>
<keyword evidence="1" id="KW-1133">Transmembrane helix</keyword>
<comment type="caution">
    <text evidence="3">The sequence shown here is derived from an EMBL/GenBank/DDBJ whole genome shotgun (WGS) entry which is preliminary data.</text>
</comment>
<keyword evidence="1" id="KW-0472">Membrane</keyword>
<dbReference type="PRINTS" id="PR00412">
    <property type="entry name" value="EPOXHYDRLASE"/>
</dbReference>
<dbReference type="Pfam" id="PF12697">
    <property type="entry name" value="Abhydrolase_6"/>
    <property type="match status" value="1"/>
</dbReference>
<dbReference type="Gene3D" id="3.40.50.1820">
    <property type="entry name" value="alpha/beta hydrolase"/>
    <property type="match status" value="1"/>
</dbReference>
<keyword evidence="3" id="KW-0378">Hydrolase</keyword>